<sequence length="257" mass="27081">MTGDRAMPIYPEFSGRSVVITGSAGGIGEQAARAFHAQGAWVFLMDIQADAVLSIASSLGERATGLGVDITDEQQVRQAFDAVLSAGHGLDVLVNCAGGYRKLLTVEQMDLEEWERTVALNLRSVFLCCRAAIAPLKQSQAGRIINVTSISGRTVHAASSPAYGAAKAGVTQLTRFLAYELGPHGITANTIAPLTTVTPRVAALRSKEDLDRIAAQVPLRRLATSDDHVAAMLYLASDGASFVSGVNLDTNGARVML</sequence>
<dbReference type="InterPro" id="IPR036291">
    <property type="entry name" value="NAD(P)-bd_dom_sf"/>
</dbReference>
<gene>
    <name evidence="3" type="ORF">CAL12_04490</name>
</gene>
<dbReference type="AlphaFoldDB" id="A0A1W6YGM0"/>
<dbReference type="SUPFAM" id="SSF51735">
    <property type="entry name" value="NAD(P)-binding Rossmann-fold domains"/>
    <property type="match status" value="1"/>
</dbReference>
<evidence type="ECO:0000313" key="3">
    <source>
        <dbReference type="EMBL" id="ARP80159.1"/>
    </source>
</evidence>
<dbReference type="STRING" id="1416806.CAL12_04490"/>
<dbReference type="GO" id="GO:0016616">
    <property type="term" value="F:oxidoreductase activity, acting on the CH-OH group of donors, NAD or NADP as acceptor"/>
    <property type="evidence" value="ECO:0007669"/>
    <property type="project" value="TreeGrafter"/>
</dbReference>
<dbReference type="PRINTS" id="PR00080">
    <property type="entry name" value="SDRFAMILY"/>
</dbReference>
<evidence type="ECO:0008006" key="5">
    <source>
        <dbReference type="Google" id="ProtNLM"/>
    </source>
</evidence>
<dbReference type="InterPro" id="IPR020904">
    <property type="entry name" value="Sc_DH/Rdtase_CS"/>
</dbReference>
<dbReference type="PANTHER" id="PTHR42760">
    <property type="entry name" value="SHORT-CHAIN DEHYDROGENASES/REDUCTASES FAMILY MEMBER"/>
    <property type="match status" value="1"/>
</dbReference>
<dbReference type="CDD" id="cd05233">
    <property type="entry name" value="SDR_c"/>
    <property type="match status" value="1"/>
</dbReference>
<accession>A0A1W6YGM0</accession>
<dbReference type="Pfam" id="PF13561">
    <property type="entry name" value="adh_short_C2"/>
    <property type="match status" value="1"/>
</dbReference>
<dbReference type="Gene3D" id="3.40.50.720">
    <property type="entry name" value="NAD(P)-binding Rossmann-like Domain"/>
    <property type="match status" value="1"/>
</dbReference>
<dbReference type="Proteomes" id="UP000194151">
    <property type="component" value="Chromosome"/>
</dbReference>
<proteinExistence type="inferred from homology"/>
<dbReference type="EMBL" id="CP021108">
    <property type="protein sequence ID" value="ARP80159.1"/>
    <property type="molecule type" value="Genomic_DNA"/>
</dbReference>
<dbReference type="FunFam" id="3.40.50.720:FF:000084">
    <property type="entry name" value="Short-chain dehydrogenase reductase"/>
    <property type="match status" value="1"/>
</dbReference>
<keyword evidence="2" id="KW-0560">Oxidoreductase</keyword>
<dbReference type="PANTHER" id="PTHR42760:SF133">
    <property type="entry name" value="3-OXOACYL-[ACYL-CARRIER-PROTEIN] REDUCTASE"/>
    <property type="match status" value="1"/>
</dbReference>
<name>A0A1W6YGM0_9BORD</name>
<dbReference type="KEGG" id="bgv:CAL12_04490"/>
<dbReference type="PROSITE" id="PS00061">
    <property type="entry name" value="ADH_SHORT"/>
    <property type="match status" value="1"/>
</dbReference>
<reference evidence="3 4" key="1">
    <citation type="submission" date="2017-05" db="EMBL/GenBank/DDBJ databases">
        <title>Complete and WGS of Bordetella genogroups.</title>
        <authorList>
            <person name="Spilker T."/>
            <person name="LiPuma J."/>
        </authorList>
    </citation>
    <scope>NUCLEOTIDE SEQUENCE [LARGE SCALE GENOMIC DNA]</scope>
    <source>
        <strain evidence="3 4">AU19157</strain>
    </source>
</reference>
<dbReference type="PRINTS" id="PR00081">
    <property type="entry name" value="GDHRDH"/>
</dbReference>
<comment type="similarity">
    <text evidence="1">Belongs to the short-chain dehydrogenases/reductases (SDR) family.</text>
</comment>
<organism evidence="3 4">
    <name type="scientific">Bordetella genomosp. 8</name>
    <dbReference type="NCBI Taxonomy" id="1416806"/>
    <lineage>
        <taxon>Bacteria</taxon>
        <taxon>Pseudomonadati</taxon>
        <taxon>Pseudomonadota</taxon>
        <taxon>Betaproteobacteria</taxon>
        <taxon>Burkholderiales</taxon>
        <taxon>Alcaligenaceae</taxon>
        <taxon>Bordetella</taxon>
    </lineage>
</organism>
<evidence type="ECO:0000256" key="2">
    <source>
        <dbReference type="ARBA" id="ARBA00023002"/>
    </source>
</evidence>
<evidence type="ECO:0000256" key="1">
    <source>
        <dbReference type="ARBA" id="ARBA00006484"/>
    </source>
</evidence>
<protein>
    <recommendedName>
        <fullName evidence="5">3-oxoacyl-ACP reductase</fullName>
    </recommendedName>
</protein>
<dbReference type="InterPro" id="IPR002347">
    <property type="entry name" value="SDR_fam"/>
</dbReference>
<keyword evidence="4" id="KW-1185">Reference proteome</keyword>
<evidence type="ECO:0000313" key="4">
    <source>
        <dbReference type="Proteomes" id="UP000194151"/>
    </source>
</evidence>